<sequence>MQVSRETILDMIRARADEQGALERAEQVLPESFDTKDYLGELEKLGIRREDVEVPGLVDPPAPTT</sequence>
<gene>
    <name evidence="1" type="ORF">SAMN05216199_3335</name>
</gene>
<dbReference type="STRING" id="587636.SAMN05216199_3335"/>
<keyword evidence="2" id="KW-1185">Reference proteome</keyword>
<dbReference type="AlphaFoldDB" id="A0A1H9X1X3"/>
<organism evidence="1 2">
    <name type="scientific">Pedococcus cremeus</name>
    <dbReference type="NCBI Taxonomy" id="587636"/>
    <lineage>
        <taxon>Bacteria</taxon>
        <taxon>Bacillati</taxon>
        <taxon>Actinomycetota</taxon>
        <taxon>Actinomycetes</taxon>
        <taxon>Micrococcales</taxon>
        <taxon>Intrasporangiaceae</taxon>
        <taxon>Pedococcus</taxon>
    </lineage>
</organism>
<dbReference type="Proteomes" id="UP000199019">
    <property type="component" value="Unassembled WGS sequence"/>
</dbReference>
<accession>A0A1H9X1X3</accession>
<proteinExistence type="predicted"/>
<evidence type="ECO:0000313" key="2">
    <source>
        <dbReference type="Proteomes" id="UP000199019"/>
    </source>
</evidence>
<dbReference type="EMBL" id="FOHB01000006">
    <property type="protein sequence ID" value="SES40031.1"/>
    <property type="molecule type" value="Genomic_DNA"/>
</dbReference>
<protein>
    <submittedName>
        <fullName evidence="1">Uncharacterized protein</fullName>
    </submittedName>
</protein>
<reference evidence="2" key="1">
    <citation type="submission" date="2016-10" db="EMBL/GenBank/DDBJ databases">
        <authorList>
            <person name="Varghese N."/>
            <person name="Submissions S."/>
        </authorList>
    </citation>
    <scope>NUCLEOTIDE SEQUENCE [LARGE SCALE GENOMIC DNA]</scope>
    <source>
        <strain evidence="2">CGMCC 1.6963</strain>
    </source>
</reference>
<dbReference type="RefSeq" id="WP_091760618.1">
    <property type="nucleotide sequence ID" value="NZ_FOHB01000006.1"/>
</dbReference>
<name>A0A1H9X1X3_9MICO</name>
<evidence type="ECO:0000313" key="1">
    <source>
        <dbReference type="EMBL" id="SES40031.1"/>
    </source>
</evidence>